<evidence type="ECO:0000313" key="1">
    <source>
        <dbReference type="EMBL" id="RVW10528.1"/>
    </source>
</evidence>
<gene>
    <name evidence="1" type="ORF">EGT67_05005</name>
</gene>
<evidence type="ECO:0000313" key="2">
    <source>
        <dbReference type="Proteomes" id="UP000286208"/>
    </source>
</evidence>
<dbReference type="AlphaFoldDB" id="A0A438BHI3"/>
<dbReference type="Gene3D" id="3.80.10.10">
    <property type="entry name" value="Ribonuclease Inhibitor"/>
    <property type="match status" value="1"/>
</dbReference>
<reference evidence="1 2" key="1">
    <citation type="submission" date="2018-11" db="EMBL/GenBank/DDBJ databases">
        <title>Rhodococcus spongicola sp. nov. and Rhodococcus xishaensis sp. nov. from marine sponges.</title>
        <authorList>
            <person name="Li L."/>
            <person name="Lin H.W."/>
        </authorList>
    </citation>
    <scope>NUCLEOTIDE SEQUENCE [LARGE SCALE GENOMIC DNA]</scope>
    <source>
        <strain evidence="1 2">CCTCC AB2014297</strain>
    </source>
</reference>
<dbReference type="InterPro" id="IPR032675">
    <property type="entry name" value="LRR_dom_sf"/>
</dbReference>
<dbReference type="SUPFAM" id="SSF52047">
    <property type="entry name" value="RNI-like"/>
    <property type="match status" value="1"/>
</dbReference>
<accession>A0A438BHI3</accession>
<dbReference type="OrthoDB" id="9781345at2"/>
<protein>
    <submittedName>
        <fullName evidence="1">Leucine-rich repeat domain-containing protein</fullName>
    </submittedName>
</protein>
<proteinExistence type="predicted"/>
<name>A0A438BHI3_9NOCA</name>
<dbReference type="RefSeq" id="WP_127914956.1">
    <property type="nucleotide sequence ID" value="NZ_RKLP01000002.1"/>
</dbReference>
<dbReference type="EMBL" id="RKLP01000002">
    <property type="protein sequence ID" value="RVW10528.1"/>
    <property type="molecule type" value="Genomic_DNA"/>
</dbReference>
<sequence length="318" mass="34171">MTINDLQNEFHGLPVVEFPIDTDAAPAVPGPGPVAWRITVPTYEAPMEWPEAFAKFRAAVDPSSVQAIVVGGWSDPYEESSADVVAALVAAADELPALRALFLGDMTFEDCEISWIVQSDVTPLLTAFPRLEHLGVRGGTQLELTPVRHENLRRLVIETGGLSVDVVRAVAASDLPALTDLELWLGDENYGADSTVDDLAPILSGEKLPRLTRLALANSEYEDEIAAAVATAPIVPQLQVLDLSKGALSDAGAKALLAGQALTHLESLDLHHNYLTEGMRTRLRAALEPSGVQLNLDGEDTEEEEYDGTIYRSVAVSE</sequence>
<organism evidence="1 2">
    <name type="scientific">Prescottella agglutinans</name>
    <dbReference type="NCBI Taxonomy" id="1644129"/>
    <lineage>
        <taxon>Bacteria</taxon>
        <taxon>Bacillati</taxon>
        <taxon>Actinomycetota</taxon>
        <taxon>Actinomycetes</taxon>
        <taxon>Mycobacteriales</taxon>
        <taxon>Nocardiaceae</taxon>
        <taxon>Prescottella</taxon>
    </lineage>
</organism>
<dbReference type="Proteomes" id="UP000286208">
    <property type="component" value="Unassembled WGS sequence"/>
</dbReference>
<dbReference type="NCBIfam" id="NF038076">
    <property type="entry name" value="fam_STM4015"/>
    <property type="match status" value="1"/>
</dbReference>
<dbReference type="InterPro" id="IPR047722">
    <property type="entry name" value="STM4015-like"/>
</dbReference>
<comment type="caution">
    <text evidence="1">The sequence shown here is derived from an EMBL/GenBank/DDBJ whole genome shotgun (WGS) entry which is preliminary data.</text>
</comment>
<keyword evidence="2" id="KW-1185">Reference proteome</keyword>